<evidence type="ECO:0000313" key="2">
    <source>
        <dbReference type="Proteomes" id="UP000887458"/>
    </source>
</evidence>
<dbReference type="EMBL" id="NJHN03000035">
    <property type="protein sequence ID" value="KAH9422855.1"/>
    <property type="molecule type" value="Genomic_DNA"/>
</dbReference>
<gene>
    <name evidence="1" type="ORF">DERP_008118</name>
</gene>
<reference evidence="1 2" key="1">
    <citation type="journal article" date="2018" name="J. Allergy Clin. Immunol.">
        <title>High-quality assembly of Dermatophagoides pteronyssinus genome and transcriptome reveals a wide range of novel allergens.</title>
        <authorList>
            <person name="Liu X.Y."/>
            <person name="Yang K.Y."/>
            <person name="Wang M.Q."/>
            <person name="Kwok J.S."/>
            <person name="Zeng X."/>
            <person name="Yang Z."/>
            <person name="Xiao X.J."/>
            <person name="Lau C.P."/>
            <person name="Li Y."/>
            <person name="Huang Z.M."/>
            <person name="Ba J.G."/>
            <person name="Yim A.K."/>
            <person name="Ouyang C.Y."/>
            <person name="Ngai S.M."/>
            <person name="Chan T.F."/>
            <person name="Leung E.L."/>
            <person name="Liu L."/>
            <person name="Liu Z.G."/>
            <person name="Tsui S.K."/>
        </authorList>
    </citation>
    <scope>NUCLEOTIDE SEQUENCE [LARGE SCALE GENOMIC DNA]</scope>
    <source>
        <strain evidence="1">Derp</strain>
    </source>
</reference>
<organism evidence="1 2">
    <name type="scientific">Dermatophagoides pteronyssinus</name>
    <name type="common">European house dust mite</name>
    <dbReference type="NCBI Taxonomy" id="6956"/>
    <lineage>
        <taxon>Eukaryota</taxon>
        <taxon>Metazoa</taxon>
        <taxon>Ecdysozoa</taxon>
        <taxon>Arthropoda</taxon>
        <taxon>Chelicerata</taxon>
        <taxon>Arachnida</taxon>
        <taxon>Acari</taxon>
        <taxon>Acariformes</taxon>
        <taxon>Sarcoptiformes</taxon>
        <taxon>Astigmata</taxon>
        <taxon>Psoroptidia</taxon>
        <taxon>Analgoidea</taxon>
        <taxon>Pyroglyphidae</taxon>
        <taxon>Dermatophagoidinae</taxon>
        <taxon>Dermatophagoides</taxon>
    </lineage>
</organism>
<sequence>MTVQRISEIEKRYDTFIQCYDDVKTYVLQFEIFNDDITCFIARAICIHLAIADVIVNFII</sequence>
<name>A0ABQ8JJR8_DERPT</name>
<evidence type="ECO:0000313" key="1">
    <source>
        <dbReference type="EMBL" id="KAH9422855.1"/>
    </source>
</evidence>
<comment type="caution">
    <text evidence="1">The sequence shown here is derived from an EMBL/GenBank/DDBJ whole genome shotgun (WGS) entry which is preliminary data.</text>
</comment>
<dbReference type="Proteomes" id="UP000887458">
    <property type="component" value="Unassembled WGS sequence"/>
</dbReference>
<protein>
    <submittedName>
        <fullName evidence="1">Uncharacterized protein</fullName>
    </submittedName>
</protein>
<keyword evidence="2" id="KW-1185">Reference proteome</keyword>
<reference evidence="1 2" key="2">
    <citation type="journal article" date="2022" name="Mol. Biol. Evol.">
        <title>Comparative Genomics Reveals Insights into the Divergent Evolution of Astigmatic Mites and Household Pest Adaptations.</title>
        <authorList>
            <person name="Xiong Q."/>
            <person name="Wan A.T."/>
            <person name="Liu X."/>
            <person name="Fung C.S."/>
            <person name="Xiao X."/>
            <person name="Malainual N."/>
            <person name="Hou J."/>
            <person name="Wang L."/>
            <person name="Wang M."/>
            <person name="Yang K.Y."/>
            <person name="Cui Y."/>
            <person name="Leung E.L."/>
            <person name="Nong W."/>
            <person name="Shin S.K."/>
            <person name="Au S.W."/>
            <person name="Jeong K.Y."/>
            <person name="Chew F.T."/>
            <person name="Hui J.H."/>
            <person name="Leung T.F."/>
            <person name="Tungtrongchitr A."/>
            <person name="Zhong N."/>
            <person name="Liu Z."/>
            <person name="Tsui S.K."/>
        </authorList>
    </citation>
    <scope>NUCLEOTIDE SEQUENCE [LARGE SCALE GENOMIC DNA]</scope>
    <source>
        <strain evidence="1">Derp</strain>
    </source>
</reference>
<proteinExistence type="predicted"/>
<accession>A0ABQ8JJR8</accession>